<dbReference type="Proteomes" id="UP000037239">
    <property type="component" value="Unassembled WGS sequence"/>
</dbReference>
<dbReference type="Pfam" id="PF12728">
    <property type="entry name" value="HTH_17"/>
    <property type="match status" value="1"/>
</dbReference>
<gene>
    <name evidence="2" type="ORF">BAAM0483_07585</name>
</gene>
<feature type="domain" description="Helix-turn-helix" evidence="1">
    <location>
        <begin position="16"/>
        <end position="64"/>
    </location>
</feature>
<dbReference type="AlphaFoldDB" id="A0AB34T861"/>
<protein>
    <recommendedName>
        <fullName evidence="1">Helix-turn-helix domain-containing protein</fullName>
    </recommendedName>
</protein>
<evidence type="ECO:0000313" key="3">
    <source>
        <dbReference type="Proteomes" id="UP000037239"/>
    </source>
</evidence>
<sequence>MADSRIVFVPIESRPLLGVAEAAALCGLTEKAIRCAVRRGDLLVCYVPGSSTMRIRRRDLDDWIGMLPGRMQ</sequence>
<accession>A0AB34T861</accession>
<name>A0AB34T861_9BIFI</name>
<dbReference type="EMBL" id="AWFK01000012">
    <property type="protein sequence ID" value="KOA48759.1"/>
    <property type="molecule type" value="Genomic_DNA"/>
</dbReference>
<dbReference type="RefSeq" id="WP_052824492.1">
    <property type="nucleotide sequence ID" value="NZ_AWFK01000012.1"/>
</dbReference>
<evidence type="ECO:0000313" key="2">
    <source>
        <dbReference type="EMBL" id="KOA48759.1"/>
    </source>
</evidence>
<evidence type="ECO:0000259" key="1">
    <source>
        <dbReference type="Pfam" id="PF12728"/>
    </source>
</evidence>
<dbReference type="InterPro" id="IPR041657">
    <property type="entry name" value="HTH_17"/>
</dbReference>
<organism evidence="2 3">
    <name type="scientific">Bifidobacterium animalis subsp. animalis MCC 0483</name>
    <dbReference type="NCBI Taxonomy" id="1365955"/>
    <lineage>
        <taxon>Bacteria</taxon>
        <taxon>Bacillati</taxon>
        <taxon>Actinomycetota</taxon>
        <taxon>Actinomycetes</taxon>
        <taxon>Bifidobacteriales</taxon>
        <taxon>Bifidobacteriaceae</taxon>
        <taxon>Bifidobacterium</taxon>
    </lineage>
</organism>
<proteinExistence type="predicted"/>
<reference evidence="2 3" key="1">
    <citation type="journal article" date="2015" name="Int J Genomics">
        <title>Comparative Genomics Revealed Genetic Diversity and Species/Strain-Level Differences in Carbohydrate Metabolism of Three Probiotic Bifidobacterial Species.</title>
        <authorList>
            <person name="Odamaki T."/>
            <person name="Horigome A."/>
            <person name="Sugahara H."/>
            <person name="Hashikura N."/>
            <person name="Minami J."/>
            <person name="Xiao J.Z."/>
            <person name="Abe F."/>
        </authorList>
    </citation>
    <scope>NUCLEOTIDE SEQUENCE [LARGE SCALE GENOMIC DNA]</scope>
    <source>
        <strain evidence="2 3">MCC 0483</strain>
    </source>
</reference>
<comment type="caution">
    <text evidence="2">The sequence shown here is derived from an EMBL/GenBank/DDBJ whole genome shotgun (WGS) entry which is preliminary data.</text>
</comment>